<dbReference type="OrthoDB" id="9941801at2"/>
<dbReference type="Proteomes" id="UP000182719">
    <property type="component" value="Unassembled WGS sequence"/>
</dbReference>
<organism evidence="1 2">
    <name type="scientific">Stigmatella aurantiaca</name>
    <dbReference type="NCBI Taxonomy" id="41"/>
    <lineage>
        <taxon>Bacteria</taxon>
        <taxon>Pseudomonadati</taxon>
        <taxon>Myxococcota</taxon>
        <taxon>Myxococcia</taxon>
        <taxon>Myxococcales</taxon>
        <taxon>Cystobacterineae</taxon>
        <taxon>Archangiaceae</taxon>
        <taxon>Stigmatella</taxon>
    </lineage>
</organism>
<keyword evidence="2" id="KW-1185">Reference proteome</keyword>
<name>A0A1H7WT67_STIAU</name>
<reference evidence="2" key="1">
    <citation type="submission" date="2016-10" db="EMBL/GenBank/DDBJ databases">
        <authorList>
            <person name="Varghese N."/>
            <person name="Submissions S."/>
        </authorList>
    </citation>
    <scope>NUCLEOTIDE SEQUENCE [LARGE SCALE GENOMIC DNA]</scope>
    <source>
        <strain evidence="2">DSM 17044</strain>
    </source>
</reference>
<gene>
    <name evidence="1" type="ORF">SAMN05444354_113151</name>
</gene>
<evidence type="ECO:0008006" key="3">
    <source>
        <dbReference type="Google" id="ProtNLM"/>
    </source>
</evidence>
<proteinExistence type="predicted"/>
<evidence type="ECO:0000313" key="1">
    <source>
        <dbReference type="EMBL" id="SEM24129.1"/>
    </source>
</evidence>
<dbReference type="AlphaFoldDB" id="A0A1H7WT67"/>
<dbReference type="EMBL" id="FOAP01000013">
    <property type="protein sequence ID" value="SEM24129.1"/>
    <property type="molecule type" value="Genomic_DNA"/>
</dbReference>
<evidence type="ECO:0000313" key="2">
    <source>
        <dbReference type="Proteomes" id="UP000182719"/>
    </source>
</evidence>
<dbReference type="PROSITE" id="PS51257">
    <property type="entry name" value="PROKAR_LIPOPROTEIN"/>
    <property type="match status" value="1"/>
</dbReference>
<accession>A0A1H7WT67</accession>
<protein>
    <recommendedName>
        <fullName evidence="3">Lipoprotein</fullName>
    </recommendedName>
</protein>
<dbReference type="RefSeq" id="WP_075008801.1">
    <property type="nucleotide sequence ID" value="NZ_FOAP01000013.1"/>
</dbReference>
<sequence>MHISSRVGPTALLSLLVMACGGEDEAHTPVAAVPLSGTVRGQPFTAVSAIAYSFEDPGVPDNTLIQISEARLDCGDLGALTEGRRDFTLAGPWTVHTEPLSLQNILSAVVYRNGKPDSSLVVSGLVEFVETPPEVGALGKVRLRGISSQVSVEGEVSVKFCGQAPGEGGG</sequence>